<sequence length="107" mass="12503">NASYRPRPHSPESFITILQPVMIQVTCFVNIDKAHVVRLAKTRLSLASWSCDQRIIFNVNYFHDRPWSGNLVKLRFKKSNPDASNHRTLIKYPVIFNHHTTDPVLNY</sequence>
<reference evidence="1" key="1">
    <citation type="journal article" date="2023" name="IScience">
        <title>Live-bearing cockroach genome reveals convergent evolutionary mechanisms linked to viviparity in insects and beyond.</title>
        <authorList>
            <person name="Fouks B."/>
            <person name="Harrison M.C."/>
            <person name="Mikhailova A.A."/>
            <person name="Marchal E."/>
            <person name="English S."/>
            <person name="Carruthers M."/>
            <person name="Jennings E.C."/>
            <person name="Chiamaka E.L."/>
            <person name="Frigard R.A."/>
            <person name="Pippel M."/>
            <person name="Attardo G.M."/>
            <person name="Benoit J.B."/>
            <person name="Bornberg-Bauer E."/>
            <person name="Tobe S.S."/>
        </authorList>
    </citation>
    <scope>NUCLEOTIDE SEQUENCE</scope>
    <source>
        <strain evidence="1">Stay&amp;Tobe</strain>
    </source>
</reference>
<evidence type="ECO:0000313" key="2">
    <source>
        <dbReference type="Proteomes" id="UP001233999"/>
    </source>
</evidence>
<feature type="non-terminal residue" evidence="1">
    <location>
        <position position="107"/>
    </location>
</feature>
<name>A0AAD8ER16_DIPPU</name>
<protein>
    <submittedName>
        <fullName evidence="1">Uncharacterized protein</fullName>
    </submittedName>
</protein>
<dbReference type="Proteomes" id="UP001233999">
    <property type="component" value="Unassembled WGS sequence"/>
</dbReference>
<dbReference type="EMBL" id="JASPKZ010000802">
    <property type="protein sequence ID" value="KAJ9599518.1"/>
    <property type="molecule type" value="Genomic_DNA"/>
</dbReference>
<organism evidence="1 2">
    <name type="scientific">Diploptera punctata</name>
    <name type="common">Pacific beetle cockroach</name>
    <dbReference type="NCBI Taxonomy" id="6984"/>
    <lineage>
        <taxon>Eukaryota</taxon>
        <taxon>Metazoa</taxon>
        <taxon>Ecdysozoa</taxon>
        <taxon>Arthropoda</taxon>
        <taxon>Hexapoda</taxon>
        <taxon>Insecta</taxon>
        <taxon>Pterygota</taxon>
        <taxon>Neoptera</taxon>
        <taxon>Polyneoptera</taxon>
        <taxon>Dictyoptera</taxon>
        <taxon>Blattodea</taxon>
        <taxon>Blaberoidea</taxon>
        <taxon>Blaberidae</taxon>
        <taxon>Diplopterinae</taxon>
        <taxon>Diploptera</taxon>
    </lineage>
</organism>
<proteinExistence type="predicted"/>
<evidence type="ECO:0000313" key="1">
    <source>
        <dbReference type="EMBL" id="KAJ9599518.1"/>
    </source>
</evidence>
<keyword evidence="2" id="KW-1185">Reference proteome</keyword>
<feature type="non-terminal residue" evidence="1">
    <location>
        <position position="1"/>
    </location>
</feature>
<accession>A0AAD8ER16</accession>
<dbReference type="AlphaFoldDB" id="A0AAD8ER16"/>
<gene>
    <name evidence="1" type="ORF">L9F63_009990</name>
</gene>
<reference evidence="1" key="2">
    <citation type="submission" date="2023-05" db="EMBL/GenBank/DDBJ databases">
        <authorList>
            <person name="Fouks B."/>
        </authorList>
    </citation>
    <scope>NUCLEOTIDE SEQUENCE</scope>
    <source>
        <strain evidence="1">Stay&amp;Tobe</strain>
        <tissue evidence="1">Testes</tissue>
    </source>
</reference>
<comment type="caution">
    <text evidence="1">The sequence shown here is derived from an EMBL/GenBank/DDBJ whole genome shotgun (WGS) entry which is preliminary data.</text>
</comment>